<evidence type="ECO:0000313" key="2">
    <source>
        <dbReference type="Proteomes" id="UP001164539"/>
    </source>
</evidence>
<accession>A0ACC1Y1S4</accession>
<dbReference type="Proteomes" id="UP001164539">
    <property type="component" value="Chromosome 6"/>
</dbReference>
<name>A0ACC1Y1S4_MELAZ</name>
<organism evidence="1 2">
    <name type="scientific">Melia azedarach</name>
    <name type="common">Chinaberry tree</name>
    <dbReference type="NCBI Taxonomy" id="155640"/>
    <lineage>
        <taxon>Eukaryota</taxon>
        <taxon>Viridiplantae</taxon>
        <taxon>Streptophyta</taxon>
        <taxon>Embryophyta</taxon>
        <taxon>Tracheophyta</taxon>
        <taxon>Spermatophyta</taxon>
        <taxon>Magnoliopsida</taxon>
        <taxon>eudicotyledons</taxon>
        <taxon>Gunneridae</taxon>
        <taxon>Pentapetalae</taxon>
        <taxon>rosids</taxon>
        <taxon>malvids</taxon>
        <taxon>Sapindales</taxon>
        <taxon>Meliaceae</taxon>
        <taxon>Melia</taxon>
    </lineage>
</organism>
<sequence>MKERLLFMLLLPVVNFVIMQELIHSCPGCWELVDSKGCNVFHFALDSKNESAVQLLLDNPSLGNLINEKNNQGNTPLLQLATSGYHMKSFVCHPEVDKLVFDCQNRNAADIILCNYDISSEQLSFLRNFLSIKGKISWRHIALGDDDKREKVNVVNYKNKDEKDEEKSRDEVIEEYIKNSKESHLVVAALIATVTFTAGITLPGGYINEKGTDQGTSVLVSTGSKAFQAFVILNTIAMTFSSCAVFIHLFVSLMKHKNTGFVLWRLGLIFITYAMVAMVLAFLTGMYAVLYRARELAISVCAISGLFLFVFICFDPCTDLGIMMTIWKQMVFIIRRKLRAEFSGIFLRRRIMDGEQHSFCTKEALKGDISFFLFLC</sequence>
<evidence type="ECO:0000313" key="1">
    <source>
        <dbReference type="EMBL" id="KAJ4717373.1"/>
    </source>
</evidence>
<proteinExistence type="predicted"/>
<comment type="caution">
    <text evidence="1">The sequence shown here is derived from an EMBL/GenBank/DDBJ whole genome shotgun (WGS) entry which is preliminary data.</text>
</comment>
<keyword evidence="2" id="KW-1185">Reference proteome</keyword>
<dbReference type="EMBL" id="CM051399">
    <property type="protein sequence ID" value="KAJ4717373.1"/>
    <property type="molecule type" value="Genomic_DNA"/>
</dbReference>
<gene>
    <name evidence="1" type="ORF">OWV82_012269</name>
</gene>
<reference evidence="1 2" key="1">
    <citation type="journal article" date="2023" name="Science">
        <title>Complex scaffold remodeling in plant triterpene biosynthesis.</title>
        <authorList>
            <person name="De La Pena R."/>
            <person name="Hodgson H."/>
            <person name="Liu J.C."/>
            <person name="Stephenson M.J."/>
            <person name="Martin A.C."/>
            <person name="Owen C."/>
            <person name="Harkess A."/>
            <person name="Leebens-Mack J."/>
            <person name="Jimenez L.E."/>
            <person name="Osbourn A."/>
            <person name="Sattely E.S."/>
        </authorList>
    </citation>
    <scope>NUCLEOTIDE SEQUENCE [LARGE SCALE GENOMIC DNA]</scope>
    <source>
        <strain evidence="2">cv. JPN11</strain>
        <tissue evidence="1">Leaf</tissue>
    </source>
</reference>
<protein>
    <submittedName>
        <fullName evidence="1">Ankyrin repeat-containing-like protein</fullName>
    </submittedName>
</protein>